<dbReference type="PROSITE" id="PS51415">
    <property type="entry name" value="XYLOSE_ISOMERASE"/>
    <property type="match status" value="1"/>
</dbReference>
<feature type="non-terminal residue" evidence="8">
    <location>
        <position position="348"/>
    </location>
</feature>
<keyword evidence="3" id="KW-0963">Cytoplasm</keyword>
<dbReference type="Proteomes" id="UP000591948">
    <property type="component" value="Unassembled WGS sequence"/>
</dbReference>
<evidence type="ECO:0000256" key="6">
    <source>
        <dbReference type="ARBA" id="ARBA00023277"/>
    </source>
</evidence>
<evidence type="ECO:0000256" key="5">
    <source>
        <dbReference type="ARBA" id="ARBA00023235"/>
    </source>
</evidence>
<evidence type="ECO:0000256" key="2">
    <source>
        <dbReference type="ARBA" id="ARBA00018232"/>
    </source>
</evidence>
<dbReference type="InterPro" id="IPR001998">
    <property type="entry name" value="Xylose_isomerase"/>
</dbReference>
<feature type="domain" description="Xylose isomerase-like TIM barrel" evidence="7">
    <location>
        <begin position="41"/>
        <end position="288"/>
    </location>
</feature>
<keyword evidence="9" id="KW-1185">Reference proteome</keyword>
<dbReference type="SUPFAM" id="SSF51658">
    <property type="entry name" value="Xylose isomerase-like"/>
    <property type="match status" value="1"/>
</dbReference>
<reference evidence="8 9" key="1">
    <citation type="journal article" date="2020" name="Front. Microbiol.">
        <title>Single-cell genomics of novel Actinobacteria with the Wood-Ljungdahl pathway discovered in a serpentinizing system.</title>
        <authorList>
            <person name="Merino N."/>
            <person name="Kawai M."/>
            <person name="Boyd E.S."/>
            <person name="Colman D.R."/>
            <person name="McGlynn S.E."/>
            <person name="Nealson K.H."/>
            <person name="Kurokawa K."/>
            <person name="Hongoh Y."/>
        </authorList>
    </citation>
    <scope>NUCLEOTIDE SEQUENCE [LARGE SCALE GENOMIC DNA]</scope>
    <source>
        <strain evidence="8 9">S33</strain>
    </source>
</reference>
<evidence type="ECO:0000256" key="1">
    <source>
        <dbReference type="ARBA" id="ARBA00004496"/>
    </source>
</evidence>
<accession>A0A6V8P7N4</accession>
<dbReference type="GO" id="GO:0005975">
    <property type="term" value="P:carbohydrate metabolic process"/>
    <property type="evidence" value="ECO:0007669"/>
    <property type="project" value="InterPro"/>
</dbReference>
<dbReference type="AlphaFoldDB" id="A0A6V8P7N4"/>
<proteinExistence type="predicted"/>
<dbReference type="Gene3D" id="3.20.20.150">
    <property type="entry name" value="Divalent-metal-dependent TIM barrel enzymes"/>
    <property type="match status" value="1"/>
</dbReference>
<comment type="caution">
    <text evidence="8">The sequence shown here is derived from an EMBL/GenBank/DDBJ whole genome shotgun (WGS) entry which is preliminary data.</text>
</comment>
<sequence>MKEAKFSAALATFGSFRDRYSDYKEPKSTPELLEEATRVDGLSGIEFVSGWDLKDEYLDDIRSSLEKTGLAPVACIANLSFSPRWAKGSFTAYDPETREAAKAEVRKVMDQAAEIKCPLVNLWFGQDGYDYCFQADYLRAWELLVLNLKEVADHNPNIRLGVEYKIKEPRTHCFVGTVGKTILLLHAVDRPNVGAIIDMGHALAAYENCAESIALLKMHGDKLFSVHLNDNYRLWDDDLMVGSIHIIEYLELLYWLEKTGYDYFYSLDIWPAREDGVGAASECIRWIKGLRRVIEKIGMEELEGLIQEGDAVKASATIREALLPCSSSFKNQSGDSRGITVSWSLSGP</sequence>
<dbReference type="PANTHER" id="PTHR12110">
    <property type="entry name" value="HYDROXYPYRUVATE ISOMERASE"/>
    <property type="match status" value="1"/>
</dbReference>
<evidence type="ECO:0000313" key="9">
    <source>
        <dbReference type="Proteomes" id="UP000591948"/>
    </source>
</evidence>
<dbReference type="EMBL" id="BLRY01000198">
    <property type="protein sequence ID" value="GFP28378.1"/>
    <property type="molecule type" value="Genomic_DNA"/>
</dbReference>
<dbReference type="RefSeq" id="WP_176233795.1">
    <property type="nucleotide sequence ID" value="NZ_BLRY01000198.1"/>
</dbReference>
<evidence type="ECO:0000259" key="7">
    <source>
        <dbReference type="Pfam" id="PF01261"/>
    </source>
</evidence>
<evidence type="ECO:0000256" key="4">
    <source>
        <dbReference type="ARBA" id="ARBA00022723"/>
    </source>
</evidence>
<gene>
    <name evidence="8" type="ORF">HKBW3S33_01793</name>
</gene>
<evidence type="ECO:0000313" key="8">
    <source>
        <dbReference type="EMBL" id="GFP28378.1"/>
    </source>
</evidence>
<dbReference type="InterPro" id="IPR013022">
    <property type="entry name" value="Xyl_isomerase-like_TIM-brl"/>
</dbReference>
<dbReference type="GO" id="GO:0046872">
    <property type="term" value="F:metal ion binding"/>
    <property type="evidence" value="ECO:0007669"/>
    <property type="project" value="UniProtKB-KW"/>
</dbReference>
<dbReference type="InterPro" id="IPR050312">
    <property type="entry name" value="IolE/XylAMocC-like"/>
</dbReference>
<evidence type="ECO:0000256" key="3">
    <source>
        <dbReference type="ARBA" id="ARBA00022490"/>
    </source>
</evidence>
<name>A0A6V8P7N4_9ACTN</name>
<dbReference type="GO" id="GO:0009045">
    <property type="term" value="F:xylose isomerase activity"/>
    <property type="evidence" value="ECO:0007669"/>
    <property type="project" value="InterPro"/>
</dbReference>
<protein>
    <recommendedName>
        <fullName evidence="2">Xylose isomerase</fullName>
    </recommendedName>
</protein>
<dbReference type="InterPro" id="IPR036237">
    <property type="entry name" value="Xyl_isomerase-like_sf"/>
</dbReference>
<comment type="subcellular location">
    <subcellularLocation>
        <location evidence="1">Cytoplasm</location>
    </subcellularLocation>
</comment>
<dbReference type="Pfam" id="PF01261">
    <property type="entry name" value="AP_endonuc_2"/>
    <property type="match status" value="1"/>
</dbReference>
<dbReference type="PANTHER" id="PTHR12110:SF21">
    <property type="entry name" value="XYLOSE ISOMERASE-LIKE TIM BARREL DOMAIN-CONTAINING PROTEIN"/>
    <property type="match status" value="1"/>
</dbReference>
<keyword evidence="5 8" id="KW-0413">Isomerase</keyword>
<keyword evidence="4" id="KW-0479">Metal-binding</keyword>
<organism evidence="8 9">
    <name type="scientific">Candidatus Hakubella thermalkaliphila</name>
    <dbReference type="NCBI Taxonomy" id="2754717"/>
    <lineage>
        <taxon>Bacteria</taxon>
        <taxon>Bacillati</taxon>
        <taxon>Actinomycetota</taxon>
        <taxon>Actinomycetota incertae sedis</taxon>
        <taxon>Candidatus Hakubellales</taxon>
        <taxon>Candidatus Hakubellaceae</taxon>
        <taxon>Candidatus Hakubella</taxon>
    </lineage>
</organism>
<keyword evidence="6" id="KW-0119">Carbohydrate metabolism</keyword>